<protein>
    <submittedName>
        <fullName evidence="2">DUF1092 family protein</fullName>
    </submittedName>
</protein>
<sequence>MRNPPQPIPDALMGITSRFSEAARWRFASLPAGDLVDAFRDRPIPFFKLPDELQPFQFGLASTLPIPGVVIDGGRRSRQLAQWLQEVDPISLNYSAGAPDGLILEAGVRDRWIINTFDDPEVRRAAQQYEQRKHASQGLHFLLIQPDDSGMTYTGFWLLQRLDPANAVE</sequence>
<evidence type="ECO:0000313" key="2">
    <source>
        <dbReference type="EMBL" id="NDJ18902.1"/>
    </source>
</evidence>
<dbReference type="PANTHER" id="PTHR34556">
    <property type="match status" value="1"/>
</dbReference>
<dbReference type="PANTHER" id="PTHR34556:SF2">
    <property type="entry name" value="PROTEIN TAB2 HOMOLOG, CHLOROPLASTIC"/>
    <property type="match status" value="1"/>
</dbReference>
<dbReference type="AlphaFoldDB" id="A0A8J8CNX8"/>
<dbReference type="InterPro" id="IPR009472">
    <property type="entry name" value="Tab2-like"/>
</dbReference>
<dbReference type="InterPro" id="IPR046761">
    <property type="entry name" value="Tab2-like_C"/>
</dbReference>
<organism evidence="2 3">
    <name type="scientific">Myxacorys almedinensis A</name>
    <dbReference type="NCBI Taxonomy" id="2690445"/>
    <lineage>
        <taxon>Bacteria</taxon>
        <taxon>Bacillati</taxon>
        <taxon>Cyanobacteriota</taxon>
        <taxon>Cyanophyceae</taxon>
        <taxon>Leptolyngbyales</taxon>
        <taxon>Leptolyngbyaceae</taxon>
        <taxon>Myxacorys</taxon>
        <taxon>Myxacorys almedinensis</taxon>
    </lineage>
</organism>
<feature type="domain" description="RNA-binding protein Tab2/Atab2 C-terminal" evidence="1">
    <location>
        <begin position="3"/>
        <end position="160"/>
    </location>
</feature>
<accession>A0A8J8CNX8</accession>
<evidence type="ECO:0000259" key="1">
    <source>
        <dbReference type="Pfam" id="PF20429"/>
    </source>
</evidence>
<reference evidence="2" key="1">
    <citation type="submission" date="2019-12" db="EMBL/GenBank/DDBJ databases">
        <title>High-Quality draft genome sequences of three cyanobacteria isolated from the limestone walls of the Old Cathedral of Coimbra.</title>
        <authorList>
            <person name="Tiago I."/>
            <person name="Soares F."/>
            <person name="Portugal A."/>
        </authorList>
    </citation>
    <scope>NUCLEOTIDE SEQUENCE</scope>
    <source>
        <strain evidence="2">A</strain>
    </source>
</reference>
<dbReference type="Pfam" id="PF20429">
    <property type="entry name" value="Tab2-like_C"/>
    <property type="match status" value="1"/>
</dbReference>
<dbReference type="GO" id="GO:0003723">
    <property type="term" value="F:RNA binding"/>
    <property type="evidence" value="ECO:0007669"/>
    <property type="project" value="InterPro"/>
</dbReference>
<dbReference type="RefSeq" id="WP_162424427.1">
    <property type="nucleotide sequence ID" value="NZ_WVIE01000021.1"/>
</dbReference>
<gene>
    <name evidence="2" type="ORF">GS601_16685</name>
</gene>
<dbReference type="Proteomes" id="UP000646053">
    <property type="component" value="Unassembled WGS sequence"/>
</dbReference>
<proteinExistence type="predicted"/>
<evidence type="ECO:0000313" key="3">
    <source>
        <dbReference type="Proteomes" id="UP000646053"/>
    </source>
</evidence>
<dbReference type="EMBL" id="WVIE01000021">
    <property type="protein sequence ID" value="NDJ18902.1"/>
    <property type="molecule type" value="Genomic_DNA"/>
</dbReference>
<keyword evidence="3" id="KW-1185">Reference proteome</keyword>
<name>A0A8J8CNX8_9CYAN</name>
<comment type="caution">
    <text evidence="2">The sequence shown here is derived from an EMBL/GenBank/DDBJ whole genome shotgun (WGS) entry which is preliminary data.</text>
</comment>